<keyword evidence="1" id="KW-1133">Transmembrane helix</keyword>
<reference evidence="3" key="1">
    <citation type="submission" date="2021-01" db="EMBL/GenBank/DDBJ databases">
        <title>Genome public.</title>
        <authorList>
            <person name="Liu C."/>
            <person name="Sun Q."/>
        </authorList>
    </citation>
    <scope>NUCLEOTIDE SEQUENCE [LARGE SCALE GENOMIC DNA]</scope>
    <source>
        <strain evidence="3">YIM B02567</strain>
    </source>
</reference>
<evidence type="ECO:0000313" key="2">
    <source>
        <dbReference type="EMBL" id="MBK1896524.1"/>
    </source>
</evidence>
<organism evidence="2 3">
    <name type="scientific">Chryseobacterium paridis</name>
    <dbReference type="NCBI Taxonomy" id="2800328"/>
    <lineage>
        <taxon>Bacteria</taxon>
        <taxon>Pseudomonadati</taxon>
        <taxon>Bacteroidota</taxon>
        <taxon>Flavobacteriia</taxon>
        <taxon>Flavobacteriales</taxon>
        <taxon>Weeksellaceae</taxon>
        <taxon>Chryseobacterium group</taxon>
        <taxon>Chryseobacterium</taxon>
    </lineage>
</organism>
<evidence type="ECO:0000313" key="3">
    <source>
        <dbReference type="Proteomes" id="UP000628669"/>
    </source>
</evidence>
<keyword evidence="1" id="KW-0472">Membrane</keyword>
<protein>
    <submittedName>
        <fullName evidence="2">Uncharacterized protein</fullName>
    </submittedName>
</protein>
<name>A0ABS1FWD3_9FLAO</name>
<dbReference type="Proteomes" id="UP000628669">
    <property type="component" value="Unassembled WGS sequence"/>
</dbReference>
<gene>
    <name evidence="2" type="ORF">JHL15_12230</name>
</gene>
<accession>A0ABS1FWD3</accession>
<evidence type="ECO:0000256" key="1">
    <source>
        <dbReference type="SAM" id="Phobius"/>
    </source>
</evidence>
<feature type="transmembrane region" description="Helical" evidence="1">
    <location>
        <begin position="113"/>
        <end position="141"/>
    </location>
</feature>
<feature type="transmembrane region" description="Helical" evidence="1">
    <location>
        <begin position="31"/>
        <end position="54"/>
    </location>
</feature>
<dbReference type="EMBL" id="JAENHK010000010">
    <property type="protein sequence ID" value="MBK1896524.1"/>
    <property type="molecule type" value="Genomic_DNA"/>
</dbReference>
<feature type="transmembrane region" description="Helical" evidence="1">
    <location>
        <begin position="85"/>
        <end position="107"/>
    </location>
</feature>
<proteinExistence type="predicted"/>
<dbReference type="RefSeq" id="WP_200246071.1">
    <property type="nucleotide sequence ID" value="NZ_JAENHK010000010.1"/>
</dbReference>
<keyword evidence="1" id="KW-0812">Transmembrane</keyword>
<keyword evidence="3" id="KW-1185">Reference proteome</keyword>
<comment type="caution">
    <text evidence="2">The sequence shown here is derived from an EMBL/GenBank/DDBJ whole genome shotgun (WGS) entry which is preliminary data.</text>
</comment>
<feature type="transmembrane region" description="Helical" evidence="1">
    <location>
        <begin position="7"/>
        <end position="25"/>
    </location>
</feature>
<sequence length="248" mass="29163">MEQNKRLKFILTIIGLIFLMLFITVSHKIPYPFNIGIMVCLGVLIILLSVKFVYSIFNVNQPTPQIHPTDISGQKIFYISSYRTTLLSISMILLAVFFIYLFIQLFPDIIEEIYMQASVLLIIFMVLYVILFLASVYCLLLGTKLFIRRKKIVQLIINDDNIEFFPIYDFGTTTRSTNALSMFFRKKMRKVYFTDQLAIEKVSNKWQGDKIRVYVEGVGFYLPFLYDDINEVEMLYQIIKQRLIKNTQ</sequence>